<evidence type="ECO:0000313" key="2">
    <source>
        <dbReference type="Proteomes" id="UP001321473"/>
    </source>
</evidence>
<proteinExistence type="predicted"/>
<sequence>MLSARFFATFAGAFAIAALATGISTLPERKSYLSPYQDAWKTFLQDSVFVLYQRSYEHDPLVGWNGRCFHGRNYEWNTEEKYAVAETYYWDDAAKKIVNKTLYTTPEATEGYTVPNAMTVSPYKDKLVSVYYPFVVSEYRNCDILRSPGSNNGCQMWVTLDGLHNISSACFFIYDLLCGPNKFQKYDEEFCRDKIQIK</sequence>
<accession>A0AAQ4EQN1</accession>
<dbReference type="InterPro" id="IPR002970">
    <property type="entry name" value="Tick_his-bd"/>
</dbReference>
<dbReference type="GO" id="GO:0030682">
    <property type="term" value="P:symbiont-mediated perturbation of host defenses"/>
    <property type="evidence" value="ECO:0007669"/>
    <property type="project" value="InterPro"/>
</dbReference>
<dbReference type="InterPro" id="IPR012674">
    <property type="entry name" value="Calycin"/>
</dbReference>
<dbReference type="AlphaFoldDB" id="A0AAQ4EQN1"/>
<reference evidence="1 2" key="1">
    <citation type="journal article" date="2023" name="Arcadia Sci">
        <title>De novo assembly of a long-read Amblyomma americanum tick genome.</title>
        <authorList>
            <person name="Chou S."/>
            <person name="Poskanzer K.E."/>
            <person name="Rollins M."/>
            <person name="Thuy-Boun P.S."/>
        </authorList>
    </citation>
    <scope>NUCLEOTIDE SEQUENCE [LARGE SCALE GENOMIC DNA]</scope>
    <source>
        <strain evidence="1">F_SG_1</strain>
        <tissue evidence="1">Salivary glands</tissue>
    </source>
</reference>
<dbReference type="Proteomes" id="UP001321473">
    <property type="component" value="Unassembled WGS sequence"/>
</dbReference>
<dbReference type="Gene3D" id="2.40.128.20">
    <property type="match status" value="1"/>
</dbReference>
<comment type="caution">
    <text evidence="1">The sequence shown here is derived from an EMBL/GenBank/DDBJ whole genome shotgun (WGS) entry which is preliminary data.</text>
</comment>
<keyword evidence="2" id="KW-1185">Reference proteome</keyword>
<name>A0AAQ4EQN1_AMBAM</name>
<evidence type="ECO:0000313" key="1">
    <source>
        <dbReference type="EMBL" id="KAK8777011.1"/>
    </source>
</evidence>
<protein>
    <submittedName>
        <fullName evidence="1">Uncharacterized protein</fullName>
    </submittedName>
</protein>
<dbReference type="SUPFAM" id="SSF50814">
    <property type="entry name" value="Lipocalins"/>
    <property type="match status" value="1"/>
</dbReference>
<dbReference type="Pfam" id="PF02098">
    <property type="entry name" value="His_binding"/>
    <property type="match status" value="1"/>
</dbReference>
<organism evidence="1 2">
    <name type="scientific">Amblyomma americanum</name>
    <name type="common">Lone star tick</name>
    <dbReference type="NCBI Taxonomy" id="6943"/>
    <lineage>
        <taxon>Eukaryota</taxon>
        <taxon>Metazoa</taxon>
        <taxon>Ecdysozoa</taxon>
        <taxon>Arthropoda</taxon>
        <taxon>Chelicerata</taxon>
        <taxon>Arachnida</taxon>
        <taxon>Acari</taxon>
        <taxon>Parasitiformes</taxon>
        <taxon>Ixodida</taxon>
        <taxon>Ixodoidea</taxon>
        <taxon>Ixodidae</taxon>
        <taxon>Amblyomminae</taxon>
        <taxon>Amblyomma</taxon>
    </lineage>
</organism>
<dbReference type="EMBL" id="JARKHS020012304">
    <property type="protein sequence ID" value="KAK8777011.1"/>
    <property type="molecule type" value="Genomic_DNA"/>
</dbReference>
<dbReference type="GO" id="GO:0043176">
    <property type="term" value="F:amine binding"/>
    <property type="evidence" value="ECO:0007669"/>
    <property type="project" value="InterPro"/>
</dbReference>
<gene>
    <name evidence="1" type="ORF">V5799_029645</name>
</gene>